<keyword evidence="6" id="KW-1185">Reference proteome</keyword>
<organism evidence="5 6">
    <name type="scientific">Microvirga thermotolerans</name>
    <dbReference type="NCBI Taxonomy" id="2651334"/>
    <lineage>
        <taxon>Bacteria</taxon>
        <taxon>Pseudomonadati</taxon>
        <taxon>Pseudomonadota</taxon>
        <taxon>Alphaproteobacteria</taxon>
        <taxon>Hyphomicrobiales</taxon>
        <taxon>Methylobacteriaceae</taxon>
        <taxon>Microvirga</taxon>
    </lineage>
</organism>
<dbReference type="InterPro" id="IPR025141">
    <property type="entry name" value="DUF4082"/>
</dbReference>
<dbReference type="Pfam" id="PF13313">
    <property type="entry name" value="DUF4082"/>
    <property type="match status" value="3"/>
</dbReference>
<evidence type="ECO:0000259" key="3">
    <source>
        <dbReference type="Pfam" id="PF17892"/>
    </source>
</evidence>
<dbReference type="InterPro" id="IPR041690">
    <property type="entry name" value="Cadherin_5"/>
</dbReference>
<dbReference type="EMBL" id="CP045423">
    <property type="protein sequence ID" value="QFU16329.1"/>
    <property type="molecule type" value="Genomic_DNA"/>
</dbReference>
<proteinExistence type="predicted"/>
<evidence type="ECO:0000313" key="5">
    <source>
        <dbReference type="EMBL" id="QFU16329.1"/>
    </source>
</evidence>
<feature type="domain" description="DUF4082" evidence="2">
    <location>
        <begin position="1077"/>
        <end position="1217"/>
    </location>
</feature>
<evidence type="ECO:0000313" key="6">
    <source>
        <dbReference type="Proteomes" id="UP000325614"/>
    </source>
</evidence>
<feature type="compositionally biased region" description="Pro residues" evidence="1">
    <location>
        <begin position="73"/>
        <end position="89"/>
    </location>
</feature>
<feature type="domain" description="Cadherin-like" evidence="3">
    <location>
        <begin position="1228"/>
        <end position="1322"/>
    </location>
</feature>
<dbReference type="Pfam" id="PF17957">
    <property type="entry name" value="Big_7"/>
    <property type="match status" value="1"/>
</dbReference>
<dbReference type="Gene3D" id="2.60.40.650">
    <property type="match status" value="1"/>
</dbReference>
<dbReference type="KEGG" id="mico:GDR74_08875"/>
<dbReference type="Pfam" id="PF20254">
    <property type="entry name" value="DMFA2_C"/>
    <property type="match status" value="1"/>
</dbReference>
<feature type="domain" description="DUF4082" evidence="2">
    <location>
        <begin position="821"/>
        <end position="959"/>
    </location>
</feature>
<sequence length="1486" mass="155179">MLKRLRFLRGSLEDGAELQPDGESGENPFRLRQNGTVTGSASSGLPTGESAMPPSGGSDGPADAPSSPSPGFDAPPPSHLDPLPAPAPSPVGTLRIDASPYPVQPATFATFSSMSAMGSNLSEPQESSAAAAASGAPSPSSPPETAVSQPPPTGADAFPDATGTADATASGTATRTFASPMAAPAASGGPGTQSATALNAIVLENQKQGSPESEWGLKDGVGDTNIQGFATNISVNHGQTVDFKIATDSTKYRLDIYRLGYYGGAGARKVATIEKNLTAAQVQPHPIVDYSTGLIDCGNWDVSASWEVPADAVSGVYFAKLVREDGTPGTNLIPFIVRNDEDRSDITFQTSDTTWTAYNAWGGASLYYGQVPLNPEDMISYMPPNCSCGVTAIGRAYAVSYNRPYITTASPTGGPWDFIFGAEYQAIRWLERNGYDINYISGVDAARDGAQLLNSKVFLSVGHDEYWSAEQRANVETARDAGVNLAFWSGNEAYWKIRWETSIDGNGTPYRTLVCYKESLAHANIDPSATGTGTWRDPRFAEPGQEPENSLTGTMFMVDSYRRDTITIPYDMSKFRFWRNTDIANLQPGETGSLVKNLLGYEWDSDVDNGFRPAGLINLSLSSVSVNTLLQDYGSTVGPGTATHSLTLYRASSGALVFGAGTVYWSWGLDENNYVEATPVDPNVQQAMVNLFADMGVQPQTLQASLVLAAASTDRTAPTATLTFPNGTTDIYEGQYVTISGTAADVGGLVAGVEVSTDGGQSWHKATGRETWTYTWQAPDSGTYQVLARAVDDSVNLGGATTPISVTVKPALTSSFFNFSDTPTTLFNVDARSVELGMKFTSSAAGTVTGIRFYKPAQILGERVGHLWSSDGTLLATATFDNMTYSGWQTATFSTPIAIVPGQTYVASYHTKYYSTTSNYFTAPITSGPLTAPASASVYAYGDGALFPNSSGYNANYWVDVIFDPGPQQPPTANADSGFTTSRDDALTISAASLLANDTDPNGDTLVITGVSGATNGAVAFDPQTNTVTFTPDAGYVGSAGFTYTVSDGHGGTASASVALTVTDPSTAPRSLFSPSATPAVLSSSDPNSVELGMKFQASVAGTVSGIKFYKGTGDTGTHQGRLWTASGTLLGTLTFANETASGWQTATFASPIAINPNETYVVSYHSNGRYASTSNYFTAPVTNGPLTAPAGNNGVYAYGSTPAFPTNSYGSANYFVDVLFNPAATENQPPAATADSGFATAKDRALTIAAGSLLANDTDPNGDTLSITGVSNATNGTATFNAQANTVTFTPDPGYVGSAGFTYAIADGRGGTSSASVSLSVVEESATAVSLFSPSATPAVLSNADPNSVELGMRFQTSSAGTVSAVKFYKGSGDTGTHEGHLWTATGTLLGTVTFTNETASGWQTAYFTTPVAVNDNETYVVSYHSNGRYASTSNYFTAPVTNGPLTAPAGNNGVYAYGPSGLFPASSYNSTNYFVDVVFNPLAA</sequence>
<feature type="domain" description="N,N-dimethylformamidase beta subunit-like C-terminal" evidence="4">
    <location>
        <begin position="254"/>
        <end position="673"/>
    </location>
</feature>
<reference evidence="5 6" key="1">
    <citation type="submission" date="2019-10" db="EMBL/GenBank/DDBJ databases">
        <title>Isolation, Identification of Microvirga thermotolerans HR1, a novel thermophilic bacterium and Comparative Genomics of the genus Microvirga.</title>
        <authorList>
            <person name="Li J."/>
            <person name="Zhang W."/>
            <person name="Lin M."/>
            <person name="Wang J."/>
        </authorList>
    </citation>
    <scope>NUCLEOTIDE SEQUENCE [LARGE SCALE GENOMIC DNA]</scope>
    <source>
        <strain evidence="5 6">HR1</strain>
    </source>
</reference>
<feature type="region of interest" description="Disordered" evidence="1">
    <location>
        <begin position="117"/>
        <end position="173"/>
    </location>
</feature>
<name>A0A5P9JVU4_9HYPH</name>
<dbReference type="NCBIfam" id="NF012211">
    <property type="entry name" value="tand_rpt_95"/>
    <property type="match status" value="2"/>
</dbReference>
<dbReference type="GO" id="GO:0016020">
    <property type="term" value="C:membrane"/>
    <property type="evidence" value="ECO:0007669"/>
    <property type="project" value="InterPro"/>
</dbReference>
<feature type="domain" description="DUF4082" evidence="2">
    <location>
        <begin position="1337"/>
        <end position="1477"/>
    </location>
</feature>
<feature type="compositionally biased region" description="Low complexity" evidence="1">
    <location>
        <begin position="154"/>
        <end position="173"/>
    </location>
</feature>
<dbReference type="Proteomes" id="UP000325614">
    <property type="component" value="Chromosome"/>
</dbReference>
<protein>
    <submittedName>
        <fullName evidence="5">DUF4082 domain-containing protein</fullName>
    </submittedName>
</protein>
<feature type="compositionally biased region" description="Low complexity" evidence="1">
    <location>
        <begin position="50"/>
        <end position="72"/>
    </location>
</feature>
<accession>A0A5P9JVU4</accession>
<dbReference type="RefSeq" id="WP_152585973.1">
    <property type="nucleotide sequence ID" value="NZ_CP045423.1"/>
</dbReference>
<dbReference type="SUPFAM" id="SSF81296">
    <property type="entry name" value="E set domains"/>
    <property type="match status" value="1"/>
</dbReference>
<dbReference type="GO" id="GO:0005509">
    <property type="term" value="F:calcium ion binding"/>
    <property type="evidence" value="ECO:0007669"/>
    <property type="project" value="InterPro"/>
</dbReference>
<dbReference type="Pfam" id="PF17892">
    <property type="entry name" value="Cadherin_5"/>
    <property type="match status" value="2"/>
</dbReference>
<evidence type="ECO:0000259" key="2">
    <source>
        <dbReference type="Pfam" id="PF13313"/>
    </source>
</evidence>
<dbReference type="InterPro" id="IPR046540">
    <property type="entry name" value="DMFA2_C"/>
</dbReference>
<dbReference type="Gene3D" id="2.60.40.2810">
    <property type="match status" value="1"/>
</dbReference>
<dbReference type="InterPro" id="IPR015919">
    <property type="entry name" value="Cadherin-like_sf"/>
</dbReference>
<feature type="domain" description="Cadherin-like" evidence="3">
    <location>
        <begin position="970"/>
        <end position="1063"/>
    </location>
</feature>
<evidence type="ECO:0000259" key="4">
    <source>
        <dbReference type="Pfam" id="PF20254"/>
    </source>
</evidence>
<gene>
    <name evidence="5" type="ORF">GDR74_08875</name>
</gene>
<feature type="compositionally biased region" description="Low complexity" evidence="1">
    <location>
        <begin position="122"/>
        <end position="146"/>
    </location>
</feature>
<feature type="region of interest" description="Disordered" evidence="1">
    <location>
        <begin position="1"/>
        <end position="99"/>
    </location>
</feature>
<dbReference type="SUPFAM" id="SSF49313">
    <property type="entry name" value="Cadherin-like"/>
    <property type="match status" value="1"/>
</dbReference>
<dbReference type="Gene3D" id="2.60.40.3440">
    <property type="match status" value="1"/>
</dbReference>
<evidence type="ECO:0000256" key="1">
    <source>
        <dbReference type="SAM" id="MobiDB-lite"/>
    </source>
</evidence>
<feature type="compositionally biased region" description="Polar residues" evidence="1">
    <location>
        <begin position="33"/>
        <end position="45"/>
    </location>
</feature>
<dbReference type="InterPro" id="IPR014756">
    <property type="entry name" value="Ig_E-set"/>
</dbReference>